<dbReference type="AlphaFoldDB" id="A0A2W5T217"/>
<evidence type="ECO:0000259" key="2">
    <source>
        <dbReference type="PROSITE" id="PS51736"/>
    </source>
</evidence>
<protein>
    <submittedName>
        <fullName evidence="4">Resolvase</fullName>
    </submittedName>
</protein>
<dbReference type="Pfam" id="PF00239">
    <property type="entry name" value="Resolvase"/>
    <property type="match status" value="1"/>
</dbReference>
<feature type="domain" description="Resolvase/invertase-type recombinase catalytic" evidence="2">
    <location>
        <begin position="16"/>
        <end position="166"/>
    </location>
</feature>
<dbReference type="CDD" id="cd03768">
    <property type="entry name" value="SR_ResInv"/>
    <property type="match status" value="1"/>
</dbReference>
<dbReference type="InterPro" id="IPR050639">
    <property type="entry name" value="SSR_resolvase"/>
</dbReference>
<dbReference type="InterPro" id="IPR036162">
    <property type="entry name" value="Resolvase-like_N_sf"/>
</dbReference>
<dbReference type="PROSITE" id="PS51736">
    <property type="entry name" value="RECOMBINASES_3"/>
    <property type="match status" value="1"/>
</dbReference>
<dbReference type="InterPro" id="IPR006119">
    <property type="entry name" value="Resolv_N"/>
</dbReference>
<dbReference type="InterPro" id="IPR038109">
    <property type="entry name" value="DNA_bind_recomb_sf"/>
</dbReference>
<proteinExistence type="predicted"/>
<organism evidence="4 5">
    <name type="scientific">Archangium gephyra</name>
    <dbReference type="NCBI Taxonomy" id="48"/>
    <lineage>
        <taxon>Bacteria</taxon>
        <taxon>Pseudomonadati</taxon>
        <taxon>Myxococcota</taxon>
        <taxon>Myxococcia</taxon>
        <taxon>Myxococcales</taxon>
        <taxon>Cystobacterineae</taxon>
        <taxon>Archangiaceae</taxon>
        <taxon>Archangium</taxon>
    </lineage>
</organism>
<evidence type="ECO:0000313" key="4">
    <source>
        <dbReference type="EMBL" id="PZR09629.1"/>
    </source>
</evidence>
<dbReference type="PANTHER" id="PTHR30461:SF23">
    <property type="entry name" value="DNA RECOMBINASE-RELATED"/>
    <property type="match status" value="1"/>
</dbReference>
<dbReference type="Proteomes" id="UP000249061">
    <property type="component" value="Unassembled WGS sequence"/>
</dbReference>
<dbReference type="SMART" id="SM00857">
    <property type="entry name" value="Resolvase"/>
    <property type="match status" value="1"/>
</dbReference>
<dbReference type="PANTHER" id="PTHR30461">
    <property type="entry name" value="DNA-INVERTASE FROM LAMBDOID PROPHAGE"/>
    <property type="match status" value="1"/>
</dbReference>
<dbReference type="Pfam" id="PF13408">
    <property type="entry name" value="Zn_ribbon_recom"/>
    <property type="match status" value="1"/>
</dbReference>
<comment type="caution">
    <text evidence="4">The sequence shown here is derived from an EMBL/GenBank/DDBJ whole genome shotgun (WGS) entry which is preliminary data.</text>
</comment>
<sequence length="514" mass="57812">MSKQPTPPSPAGLTKRCAIYTRKSTTMGLEQEFNSLDAQREAALAYIRRQPGWTLVDTHYDDGGFTGANIERPAFQRLLADIEAGKVDVVVVYKVDRLSRSLLDFAKVMERFSKSGASFVSVTQNFSTADAMGRLTLNMLMSFAEFERSMISERTRDKIAASRRRGQWTGGPVPFGYEVKAKKLGISETEAPIVREAFALFLKYRQAAIVARLLNDRSMLPRGATNNPAKQGLRWTKDSISRLLRNPLYAGQMMYGKELHPGQHPRLIDEATHHEVMLSLAGKRRELRYTGVNHDYVLRGLVRCGRCGAAMSPASTKKGKTVHRYYRCCTRDKEGRQVCGTRQLPAGALEEFVVERIALATADGSLVAEVERQMRERTDARRKANEELRKRLPDEIANASSAATRYVEELGRLQGRSRELVEAKLRTETDRLTAAEQRLAQAENDRIDVEVADAEREWIVRALRDFDRVWSLMTPENRGRLARSLVVAIRVDEASNQVEVELVNFAADEASEAA</sequence>
<dbReference type="SUPFAM" id="SSF53041">
    <property type="entry name" value="Resolvase-like"/>
    <property type="match status" value="1"/>
</dbReference>
<dbReference type="InterPro" id="IPR011109">
    <property type="entry name" value="DNA_bind_recombinase_dom"/>
</dbReference>
<feature type="domain" description="Recombinase" evidence="3">
    <location>
        <begin position="174"/>
        <end position="286"/>
    </location>
</feature>
<dbReference type="Pfam" id="PF07508">
    <property type="entry name" value="Recombinase"/>
    <property type="match status" value="1"/>
</dbReference>
<name>A0A2W5T217_9BACT</name>
<dbReference type="PROSITE" id="PS51737">
    <property type="entry name" value="RECOMBINASE_DNA_BIND"/>
    <property type="match status" value="1"/>
</dbReference>
<dbReference type="InterPro" id="IPR025827">
    <property type="entry name" value="Zn_ribbon_recom_dom"/>
</dbReference>
<evidence type="ECO:0000256" key="1">
    <source>
        <dbReference type="SAM" id="Coils"/>
    </source>
</evidence>
<dbReference type="Gene3D" id="3.90.1750.20">
    <property type="entry name" value="Putative Large Serine Recombinase, Chain B, Domain 2"/>
    <property type="match status" value="1"/>
</dbReference>
<dbReference type="GO" id="GO:0000150">
    <property type="term" value="F:DNA strand exchange activity"/>
    <property type="evidence" value="ECO:0007669"/>
    <property type="project" value="InterPro"/>
</dbReference>
<evidence type="ECO:0000313" key="5">
    <source>
        <dbReference type="Proteomes" id="UP000249061"/>
    </source>
</evidence>
<keyword evidence="1" id="KW-0175">Coiled coil</keyword>
<feature type="coiled-coil region" evidence="1">
    <location>
        <begin position="418"/>
        <end position="457"/>
    </location>
</feature>
<accession>A0A2W5T217</accession>
<dbReference type="Gene3D" id="3.40.50.1390">
    <property type="entry name" value="Resolvase, N-terminal catalytic domain"/>
    <property type="match status" value="1"/>
</dbReference>
<dbReference type="GO" id="GO:0003677">
    <property type="term" value="F:DNA binding"/>
    <property type="evidence" value="ECO:0007669"/>
    <property type="project" value="InterPro"/>
</dbReference>
<reference evidence="4 5" key="1">
    <citation type="submission" date="2017-08" db="EMBL/GenBank/DDBJ databases">
        <title>Infants hospitalized years apart are colonized by the same room-sourced microbial strains.</title>
        <authorList>
            <person name="Brooks B."/>
            <person name="Olm M.R."/>
            <person name="Firek B.A."/>
            <person name="Baker R."/>
            <person name="Thomas B.C."/>
            <person name="Morowitz M.J."/>
            <person name="Banfield J.F."/>
        </authorList>
    </citation>
    <scope>NUCLEOTIDE SEQUENCE [LARGE SCALE GENOMIC DNA]</scope>
    <source>
        <strain evidence="4">S2_003_000_R2_14</strain>
    </source>
</reference>
<gene>
    <name evidence="4" type="ORF">DI536_22095</name>
</gene>
<evidence type="ECO:0000259" key="3">
    <source>
        <dbReference type="PROSITE" id="PS51737"/>
    </source>
</evidence>
<dbReference type="EMBL" id="QFQP01000020">
    <property type="protein sequence ID" value="PZR09629.1"/>
    <property type="molecule type" value="Genomic_DNA"/>
</dbReference>